<organism evidence="2 3">
    <name type="scientific">Streptomyces jumonjinensis</name>
    <dbReference type="NCBI Taxonomy" id="1945"/>
    <lineage>
        <taxon>Bacteria</taxon>
        <taxon>Bacillati</taxon>
        <taxon>Actinomycetota</taxon>
        <taxon>Actinomycetes</taxon>
        <taxon>Kitasatosporales</taxon>
        <taxon>Streptomycetaceae</taxon>
        <taxon>Streptomyces</taxon>
    </lineage>
</organism>
<accession>A0A646KP27</accession>
<protein>
    <submittedName>
        <fullName evidence="2">Uncharacterized protein</fullName>
    </submittedName>
</protein>
<evidence type="ECO:0000313" key="3">
    <source>
        <dbReference type="Proteomes" id="UP000419138"/>
    </source>
</evidence>
<evidence type="ECO:0000313" key="2">
    <source>
        <dbReference type="EMBL" id="MQT02736.1"/>
    </source>
</evidence>
<feature type="region of interest" description="Disordered" evidence="1">
    <location>
        <begin position="37"/>
        <end position="79"/>
    </location>
</feature>
<gene>
    <name evidence="2" type="ORF">FF041_21800</name>
</gene>
<dbReference type="OrthoDB" id="4327461at2"/>
<evidence type="ECO:0000256" key="1">
    <source>
        <dbReference type="SAM" id="MobiDB-lite"/>
    </source>
</evidence>
<proteinExistence type="predicted"/>
<feature type="compositionally biased region" description="Pro residues" evidence="1">
    <location>
        <begin position="102"/>
        <end position="112"/>
    </location>
</feature>
<dbReference type="AlphaFoldDB" id="A0A646KP27"/>
<dbReference type="EMBL" id="VCLA01000157">
    <property type="protein sequence ID" value="MQT02736.1"/>
    <property type="molecule type" value="Genomic_DNA"/>
</dbReference>
<reference evidence="2 3" key="1">
    <citation type="submission" date="2019-05" db="EMBL/GenBank/DDBJ databases">
        <title>Comparative genomics and metabolomics analyses of clavulanic acid producing Streptomyces species provides insight into specialized metabolism and evolution of beta-lactam biosynthetic gene clusters.</title>
        <authorList>
            <person name="Moore M.A."/>
            <person name="Cruz-Morales P."/>
            <person name="Barona Gomez F."/>
            <person name="Kapil T."/>
        </authorList>
    </citation>
    <scope>NUCLEOTIDE SEQUENCE [LARGE SCALE GENOMIC DNA]</scope>
    <source>
        <strain evidence="2 3">NRRL 5741</strain>
    </source>
</reference>
<sequence length="120" mass="12299">MPLRRDLRSRLPVSVSVLLALVIALLSTFCPPSYGEPAGPLPLAASQSPASGCGGAEEDRGAHPSPPPRGALSYELPPVPYDTHGGLDPLCGATVPGVVPDRGPPPLDPPTPVDLSILRV</sequence>
<name>A0A646KP27_STRJU</name>
<dbReference type="Proteomes" id="UP000419138">
    <property type="component" value="Unassembled WGS sequence"/>
</dbReference>
<keyword evidence="3" id="KW-1185">Reference proteome</keyword>
<feature type="region of interest" description="Disordered" evidence="1">
    <location>
        <begin position="92"/>
        <end position="120"/>
    </location>
</feature>
<dbReference type="RefSeq" id="WP_153485733.1">
    <property type="nucleotide sequence ID" value="NZ_JBEPDZ010000008.1"/>
</dbReference>
<comment type="caution">
    <text evidence="2">The sequence shown here is derived from an EMBL/GenBank/DDBJ whole genome shotgun (WGS) entry which is preliminary data.</text>
</comment>